<evidence type="ECO:0000313" key="1">
    <source>
        <dbReference type="EMBL" id="KAA0691625.1"/>
    </source>
</evidence>
<comment type="caution">
    <text evidence="1">The sequence shown here is derived from an EMBL/GenBank/DDBJ whole genome shotgun (WGS) entry which is preliminary data.</text>
</comment>
<protein>
    <submittedName>
        <fullName evidence="1">Uncharacterized protein</fullName>
    </submittedName>
</protein>
<dbReference type="EMBL" id="QOVC01000003">
    <property type="protein sequence ID" value="KAA0691625.1"/>
    <property type="molecule type" value="Genomic_DNA"/>
</dbReference>
<organism evidence="1 2">
    <name type="scientific">Enterococcus faecium</name>
    <name type="common">Streptococcus faecium</name>
    <dbReference type="NCBI Taxonomy" id="1352"/>
    <lineage>
        <taxon>Bacteria</taxon>
        <taxon>Bacillati</taxon>
        <taxon>Bacillota</taxon>
        <taxon>Bacilli</taxon>
        <taxon>Lactobacillales</taxon>
        <taxon>Enterococcaceae</taxon>
        <taxon>Enterococcus</taxon>
    </lineage>
</organism>
<evidence type="ECO:0000313" key="2">
    <source>
        <dbReference type="Proteomes" id="UP000448762"/>
    </source>
</evidence>
<proteinExistence type="predicted"/>
<dbReference type="RefSeq" id="WP_149558015.1">
    <property type="nucleotide sequence ID" value="NZ_QOVC01000003.1"/>
</dbReference>
<sequence length="70" mass="8346">MDKESTREHYLSKFKRNNKPEEVFGSSVKKVGEKLTQLLKEEDLTYDEAYASLQYCYNLLKYESNFIKVK</sequence>
<name>A0A7V7KT48_ENTFC</name>
<reference evidence="1 2" key="1">
    <citation type="submission" date="2018-07" db="EMBL/GenBank/DDBJ databases">
        <title>High quality draft genome sequencing of Enterococcus faecium exhibiting probiotic potential isolated from mucus of freshwater fish.</title>
        <authorList>
            <person name="El-Jeni R."/>
            <person name="Ghedira K."/>
            <person name="Abdelhak S."/>
            <person name="El-Bour M."/>
            <person name="Bouhaouala-Zahar B."/>
        </authorList>
    </citation>
    <scope>NUCLEOTIDE SEQUENCE [LARGE SCALE GENOMIC DNA]</scope>
    <source>
        <strain evidence="1 2">R.A73</strain>
    </source>
</reference>
<gene>
    <name evidence="1" type="ORF">DTX73_04740</name>
</gene>
<dbReference type="Proteomes" id="UP000448762">
    <property type="component" value="Unassembled WGS sequence"/>
</dbReference>
<accession>A0A7V7KT48</accession>
<dbReference type="AlphaFoldDB" id="A0A7V7KT48"/>